<dbReference type="InterPro" id="IPR000857">
    <property type="entry name" value="MyTH4_dom"/>
</dbReference>
<dbReference type="CDD" id="cd14473">
    <property type="entry name" value="FERM_B-lobe"/>
    <property type="match status" value="1"/>
</dbReference>
<keyword evidence="5" id="KW-0547">Nucleotide-binding</keyword>
<dbReference type="InterPro" id="IPR000048">
    <property type="entry name" value="IQ_motif_EF-hand-BS"/>
</dbReference>
<dbReference type="SMART" id="SM00139">
    <property type="entry name" value="MyTH4"/>
    <property type="match status" value="2"/>
</dbReference>
<evidence type="ECO:0000256" key="9">
    <source>
        <dbReference type="ARBA" id="ARBA00023203"/>
    </source>
</evidence>
<protein>
    <submittedName>
        <fullName evidence="14">CSON002626 protein</fullName>
    </submittedName>
</protein>
<keyword evidence="4" id="KW-0677">Repeat</keyword>
<gene>
    <name evidence="14" type="primary">CSON002626</name>
</gene>
<dbReference type="SUPFAM" id="SSF47031">
    <property type="entry name" value="Second domain of FERM"/>
    <property type="match status" value="1"/>
</dbReference>
<feature type="domain" description="FERM" evidence="11">
    <location>
        <begin position="981"/>
        <end position="1332"/>
    </location>
</feature>
<keyword evidence="9 10" id="KW-0009">Actin-binding</keyword>
<dbReference type="GO" id="GO:0030182">
    <property type="term" value="P:neuron differentiation"/>
    <property type="evidence" value="ECO:0007669"/>
    <property type="project" value="UniProtKB-ARBA"/>
</dbReference>
<keyword evidence="3" id="KW-0963">Cytoplasm</keyword>
<dbReference type="Gene3D" id="1.20.5.190">
    <property type="match status" value="1"/>
</dbReference>
<dbReference type="Gene3D" id="1.20.120.720">
    <property type="entry name" value="Myosin VI head, motor domain, U50 subdomain"/>
    <property type="match status" value="1"/>
</dbReference>
<dbReference type="InterPro" id="IPR019749">
    <property type="entry name" value="Band_41_domain"/>
</dbReference>
<dbReference type="InterPro" id="IPR027417">
    <property type="entry name" value="P-loop_NTPase"/>
</dbReference>
<evidence type="ECO:0000313" key="14">
    <source>
        <dbReference type="EMBL" id="SSX30568.1"/>
    </source>
</evidence>
<keyword evidence="6" id="KW-0067">ATP-binding</keyword>
<dbReference type="InterPro" id="IPR041793">
    <property type="entry name" value="MyoVII_FERM_C1"/>
</dbReference>
<dbReference type="Pfam" id="PF02174">
    <property type="entry name" value="IRS"/>
    <property type="match status" value="1"/>
</dbReference>
<evidence type="ECO:0000259" key="11">
    <source>
        <dbReference type="PROSITE" id="PS50057"/>
    </source>
</evidence>
<dbReference type="Pfam" id="PF21998">
    <property type="entry name" value="FERM_C1_MyoVII"/>
    <property type="match status" value="1"/>
</dbReference>
<feature type="domain" description="Myosin motor" evidence="13">
    <location>
        <begin position="1"/>
        <end position="431"/>
    </location>
</feature>
<dbReference type="Pfam" id="PF00063">
    <property type="entry name" value="Myosin_head"/>
    <property type="match status" value="1"/>
</dbReference>
<dbReference type="InterPro" id="IPR041794">
    <property type="entry name" value="MyoVII_FERM_C2"/>
</dbReference>
<dbReference type="InterPro" id="IPR035963">
    <property type="entry name" value="FERM_2"/>
</dbReference>
<dbReference type="GO" id="GO:0003774">
    <property type="term" value="F:cytoskeletal motor activity"/>
    <property type="evidence" value="ECO:0007669"/>
    <property type="project" value="InterPro"/>
</dbReference>
<dbReference type="SMART" id="SM00242">
    <property type="entry name" value="MYSc"/>
    <property type="match status" value="1"/>
</dbReference>
<accession>A0A336MXD0</accession>
<dbReference type="CDD" id="cd13199">
    <property type="entry name" value="FERM_C2_MyoVII"/>
    <property type="match status" value="1"/>
</dbReference>
<dbReference type="GO" id="GO:0016459">
    <property type="term" value="C:myosin complex"/>
    <property type="evidence" value="ECO:0007669"/>
    <property type="project" value="UniProtKB-KW"/>
</dbReference>
<feature type="domain" description="MyTH4" evidence="12">
    <location>
        <begin position="1049"/>
        <end position="1197"/>
    </location>
</feature>
<dbReference type="Gene3D" id="1.20.5.4820">
    <property type="match status" value="1"/>
</dbReference>
<proteinExistence type="inferred from homology"/>
<dbReference type="Gene3D" id="1.25.40.530">
    <property type="entry name" value="MyTH4 domain"/>
    <property type="match status" value="3"/>
</dbReference>
<dbReference type="SMART" id="SM00295">
    <property type="entry name" value="B41"/>
    <property type="match status" value="1"/>
</dbReference>
<sequence length="1341" mass="155584">MKVLCFSDQEIWEIFKLLAALIHTGNIEYKAIVVDNLDATEIPEKSYVERVAGLLEVPAQMLINALTRKTLFAHGEIVVSSLSRDQSVDIRDAFVKGIYGRMFVFIVKKINSAIYKPKTSTRSAIGVLDIFGFENFDNNSFEQFCINFANENLQQFFVQHIFKLEQEEYNIEGINWHHIEFVDNQDALDLIAIKQLSIMALIDEEAKFPKGTDQTMLAKLHKAHGTHRNYLKPKSDINTSFGLNHFAGVVFYDTRGFLDKNRDTFSADLLQLVSSSRNHFLKTVFADDIGMGAETRKRTPTLSAQFKKSLDALMRTLSCCQPFFIRCIKPNEVKKSALFCRQLCARQLKYSGMMETIRIRRAGYPIRHNFKDFVERYRFLISGIPPSHKIDCKLATSKICAIVLGRTDYQLGHTKIFLKDAHDLFLEQERDRVLTKKILILQRSIRGWVYRRRFVRKKAAAIVIQKTWKSFNQRKRYIYMKLGYMRLQALIRSRVLSQRMKHLRGHVVGLQSHMRGFLVRKEYGLKMWAILKIQSQIRKVIAMKQFKKLKLECRRHNEALKLRKLEEDQLKKQGNKRAQEIAEKHYLDRLNEIEKRDHEIEIEERRKVEQKKILINDAARKQDEPVDDQKLVEAMFDFLPDSSSEAPTLYGGQHLSIFNDLPNKKNEEEFQEAQSMGVDNETVNKHKPRSIRHKLVSLTLKKKNKLGDDVRRRLQEEEYTADNYQSWLESRPTSNLEKLHFIIGHGILRAELRDEIYCQICKQLSNNPSKSSHARGWILLSLCVGCFAPSEKFVKYLRSFIRAGPPGYAPYCEDRLRSGGDHVMDAISQCEQYAKEQGAQERNAPWRLFFRKEIFAPWHDPLEDSVATNLIYQQVVRGVKFGEYRNSGPNLPQNDVIIAVNWTGVYVVDDQEQVLLELSFPEITVVSSQKTNKVFTQTFSLTTIRNEEFTFQSRCERTQERGDFPAETVYVLPSISKPPNEIVALFNTNEAEYGRKLSSCNTMTINDLTDTPHTLFEYALNHFRTPPKRTVSKALSLRPGRGHEELWKHTREPLKQPLLKKLVSKDELANEACFAFNSIMKYMGDLPSKRSRIGSEITDHIFDAPLKFEILRDEIYCQIMKQLTDNKNRLSEERGWELMWLATGLFACSQTLLKELMLFLRSRRHPISQDSIHRLQKTLRNGQSQMLRELLPADLIKLHSANDWKRTIVSSYNQDAGLNSEDAKIQFLKVVYRWPTFGSAFFEVKQTTEPNFPEFLLIAINKHGVSLIHPQSKEILVTHPFTRISNWSSGNTYFHMTIGNLVRGSKLLCETSLGYKMDDLLTSYISLMLANLNRQRTVKNN</sequence>
<dbReference type="CDD" id="cd13198">
    <property type="entry name" value="FERM_C1_MyoVII"/>
    <property type="match status" value="1"/>
</dbReference>
<evidence type="ECO:0000256" key="2">
    <source>
        <dbReference type="ARBA" id="ARBA00008314"/>
    </source>
</evidence>
<dbReference type="PANTHER" id="PTHR22692">
    <property type="entry name" value="MYOSIN VII, XV"/>
    <property type="match status" value="1"/>
</dbReference>
<dbReference type="Gene3D" id="3.40.850.10">
    <property type="entry name" value="Kinesin motor domain"/>
    <property type="match status" value="1"/>
</dbReference>
<comment type="similarity">
    <text evidence="2 10">Belongs to the TRAFAC class myosin-kinesin ATPase superfamily. Myosin family.</text>
</comment>
<evidence type="ECO:0000256" key="3">
    <source>
        <dbReference type="ARBA" id="ARBA00022490"/>
    </source>
</evidence>
<evidence type="ECO:0000256" key="10">
    <source>
        <dbReference type="PROSITE-ProRule" id="PRU00782"/>
    </source>
</evidence>
<dbReference type="InterPro" id="IPR014352">
    <property type="entry name" value="FERM/acyl-CoA-bd_prot_sf"/>
</dbReference>
<dbReference type="SUPFAM" id="SSF50729">
    <property type="entry name" value="PH domain-like"/>
    <property type="match status" value="1"/>
</dbReference>
<dbReference type="PROSITE" id="PS50057">
    <property type="entry name" value="FERM_3"/>
    <property type="match status" value="1"/>
</dbReference>
<dbReference type="Gene3D" id="1.20.80.10">
    <property type="match status" value="1"/>
</dbReference>
<comment type="caution">
    <text evidence="10">Lacks conserved residue(s) required for the propagation of feature annotation.</text>
</comment>
<keyword evidence="8" id="KW-0505">Motor protein</keyword>
<evidence type="ECO:0000256" key="7">
    <source>
        <dbReference type="ARBA" id="ARBA00023123"/>
    </source>
</evidence>
<dbReference type="OMA" id="RMRSIVK"/>
<dbReference type="Gene3D" id="2.30.30.40">
    <property type="entry name" value="SH3 Domains"/>
    <property type="match status" value="1"/>
</dbReference>
<dbReference type="Pfam" id="PF00784">
    <property type="entry name" value="MyTH4"/>
    <property type="match status" value="2"/>
</dbReference>
<dbReference type="InterPro" id="IPR011993">
    <property type="entry name" value="PH-like_dom_sf"/>
</dbReference>
<dbReference type="VEuPathDB" id="VectorBase:CSON002626"/>
<dbReference type="InterPro" id="IPR051567">
    <property type="entry name" value="Unconventional_Myosin_ATPase"/>
</dbReference>
<dbReference type="GO" id="GO:0005524">
    <property type="term" value="F:ATP binding"/>
    <property type="evidence" value="ECO:0007669"/>
    <property type="project" value="UniProtKB-KW"/>
</dbReference>
<name>A0A336MXD0_CULSO</name>
<dbReference type="InterPro" id="IPR019748">
    <property type="entry name" value="FERM_central"/>
</dbReference>
<organism evidence="14">
    <name type="scientific">Culicoides sonorensis</name>
    <name type="common">Biting midge</name>
    <dbReference type="NCBI Taxonomy" id="179676"/>
    <lineage>
        <taxon>Eukaryota</taxon>
        <taxon>Metazoa</taxon>
        <taxon>Ecdysozoa</taxon>
        <taxon>Arthropoda</taxon>
        <taxon>Hexapoda</taxon>
        <taxon>Insecta</taxon>
        <taxon>Pterygota</taxon>
        <taxon>Neoptera</taxon>
        <taxon>Endopterygota</taxon>
        <taxon>Diptera</taxon>
        <taxon>Nematocera</taxon>
        <taxon>Chironomoidea</taxon>
        <taxon>Ceratopogonidae</taxon>
        <taxon>Ceratopogoninae</taxon>
        <taxon>Culicoides</taxon>
        <taxon>Monoculicoides</taxon>
    </lineage>
</organism>
<dbReference type="SMART" id="SM00015">
    <property type="entry name" value="IQ"/>
    <property type="match status" value="3"/>
</dbReference>
<reference evidence="14" key="1">
    <citation type="submission" date="2018-07" db="EMBL/GenBank/DDBJ databases">
        <authorList>
            <person name="Quirk P.G."/>
            <person name="Krulwich T.A."/>
        </authorList>
    </citation>
    <scope>NUCLEOTIDE SEQUENCE</scope>
</reference>
<dbReference type="Pfam" id="PF00612">
    <property type="entry name" value="IQ"/>
    <property type="match status" value="4"/>
</dbReference>
<dbReference type="InterPro" id="IPR000299">
    <property type="entry name" value="FERM_domain"/>
</dbReference>
<comment type="subcellular location">
    <subcellularLocation>
        <location evidence="1">Cytoplasm</location>
    </subcellularLocation>
</comment>
<evidence type="ECO:0000256" key="5">
    <source>
        <dbReference type="ARBA" id="ARBA00022741"/>
    </source>
</evidence>
<dbReference type="InterPro" id="IPR038185">
    <property type="entry name" value="MyTH4_dom_sf"/>
</dbReference>
<dbReference type="Gene3D" id="2.30.29.30">
    <property type="entry name" value="Pleckstrin-homology domain (PH domain)/Phosphotyrosine-binding domain (PTB)"/>
    <property type="match status" value="1"/>
</dbReference>
<dbReference type="PRINTS" id="PR00193">
    <property type="entry name" value="MYOSINHEAVY"/>
</dbReference>
<evidence type="ECO:0000256" key="6">
    <source>
        <dbReference type="ARBA" id="ARBA00022840"/>
    </source>
</evidence>
<dbReference type="GO" id="GO:0005737">
    <property type="term" value="C:cytoplasm"/>
    <property type="evidence" value="ECO:0007669"/>
    <property type="project" value="UniProtKB-SubCell"/>
</dbReference>
<feature type="region of interest" description="Actin-binding" evidence="10">
    <location>
        <begin position="310"/>
        <end position="332"/>
    </location>
</feature>
<keyword evidence="7 10" id="KW-0518">Myosin</keyword>
<evidence type="ECO:0000256" key="8">
    <source>
        <dbReference type="ARBA" id="ARBA00023175"/>
    </source>
</evidence>
<dbReference type="InterPro" id="IPR002404">
    <property type="entry name" value="IRS_PTB"/>
</dbReference>
<evidence type="ECO:0000259" key="12">
    <source>
        <dbReference type="PROSITE" id="PS51016"/>
    </source>
</evidence>
<dbReference type="PROSITE" id="PS51016">
    <property type="entry name" value="MYTH4"/>
    <property type="match status" value="2"/>
</dbReference>
<dbReference type="SUPFAM" id="SSF52540">
    <property type="entry name" value="P-loop containing nucleoside triphosphate hydrolases"/>
    <property type="match status" value="2"/>
</dbReference>
<evidence type="ECO:0000256" key="4">
    <source>
        <dbReference type="ARBA" id="ARBA00022737"/>
    </source>
</evidence>
<dbReference type="PANTHER" id="PTHR22692:SF33">
    <property type="entry name" value="MYOSIN"/>
    <property type="match status" value="1"/>
</dbReference>
<dbReference type="GO" id="GO:0003779">
    <property type="term" value="F:actin binding"/>
    <property type="evidence" value="ECO:0007669"/>
    <property type="project" value="UniProtKB-KW"/>
</dbReference>
<evidence type="ECO:0000256" key="1">
    <source>
        <dbReference type="ARBA" id="ARBA00004496"/>
    </source>
</evidence>
<dbReference type="EMBL" id="UFQT01001437">
    <property type="protein sequence ID" value="SSX30568.1"/>
    <property type="molecule type" value="Genomic_DNA"/>
</dbReference>
<dbReference type="GO" id="GO:0009887">
    <property type="term" value="P:animal organ morphogenesis"/>
    <property type="evidence" value="ECO:0007669"/>
    <property type="project" value="UniProtKB-ARBA"/>
</dbReference>
<evidence type="ECO:0000259" key="13">
    <source>
        <dbReference type="PROSITE" id="PS51456"/>
    </source>
</evidence>
<dbReference type="InterPro" id="IPR036961">
    <property type="entry name" value="Kinesin_motor_dom_sf"/>
</dbReference>
<dbReference type="FunFam" id="2.30.29.30:FF:000079">
    <property type="entry name" value="unconventional myosin-VIIa"/>
    <property type="match status" value="1"/>
</dbReference>
<dbReference type="PROSITE" id="PS50096">
    <property type="entry name" value="IQ"/>
    <property type="match status" value="3"/>
</dbReference>
<dbReference type="Gene3D" id="1.20.58.530">
    <property type="match status" value="1"/>
</dbReference>
<dbReference type="InterPro" id="IPR001609">
    <property type="entry name" value="Myosin_head_motor_dom-like"/>
</dbReference>
<dbReference type="PROSITE" id="PS51456">
    <property type="entry name" value="MYOSIN_MOTOR"/>
    <property type="match status" value="1"/>
</dbReference>
<dbReference type="GO" id="GO:0071944">
    <property type="term" value="C:cell periphery"/>
    <property type="evidence" value="ECO:0007669"/>
    <property type="project" value="UniProtKB-ARBA"/>
</dbReference>
<feature type="domain" description="MyTH4" evidence="12">
    <location>
        <begin position="626"/>
        <end position="840"/>
    </location>
</feature>